<evidence type="ECO:0000259" key="3">
    <source>
        <dbReference type="Pfam" id="PF13719"/>
    </source>
</evidence>
<dbReference type="Pfam" id="PF13719">
    <property type="entry name" value="Zn_ribbon_5"/>
    <property type="match status" value="1"/>
</dbReference>
<feature type="compositionally biased region" description="Basic and acidic residues" evidence="1">
    <location>
        <begin position="329"/>
        <end position="342"/>
    </location>
</feature>
<keyword evidence="2" id="KW-0812">Transmembrane</keyword>
<evidence type="ECO:0000256" key="1">
    <source>
        <dbReference type="SAM" id="MobiDB-lite"/>
    </source>
</evidence>
<keyword evidence="2" id="KW-0472">Membrane</keyword>
<feature type="compositionally biased region" description="Basic and acidic residues" evidence="1">
    <location>
        <begin position="261"/>
        <end position="275"/>
    </location>
</feature>
<sequence length="630" mass="69836">MYTRCPHCQTCFRIAKAHLKAAKGMVRCGSCKEVFNASSHIYDNMPDADPNELKANPIIPEDEHQHIDLSSAPDRSNAPDQSKFMESIIGDNSRYNNLDDMGAINIPGDTNFTESFIKFVETEYDPDKKIAAHPVPDPLFEQSTDISTASLSQTNIRPDKDGSNEIKPSEFNLAESKDNLSANPFIEAFSQQQAYQTTSPAPEDKDKPVTNSHTQKRTDEINSATPPPPGTIELEDDADLPPMFAKDRTDEGDLLEFDVDEISKPEPVAREKSEYEDLESLATATTDSDIKGIDDLYSVAQQQMDEPGSDPDKLNQDIEDLLSDAMSLDDQKSINKARHENSPDDNEPANTFLGDINFLDDDQEEPSEVLTQFEEELQNIEFSKADAASFSLDHDDALENLTPSKISQSDELDFGDEQENIEDIVIGSAEPSPVPGPKTAKKRNIDDELPSAEHDLPRALRGSFAHLDRPERPIGVTMAMGAGIFILVLALLGQMVLFRSYQLVNQFPALTSMLTSMCDAIPCRYSGSTDVAQIELLNRNVRSHPSQKNALLISTAFKNNADFNQPYPTIAIRLSDLSGHIVATRYFTPEEYLEGLYNKFLLMESGTPVHVTLAVLDPGDDAINFEFSFL</sequence>
<feature type="compositionally biased region" description="Basic and acidic residues" evidence="1">
    <location>
        <begin position="443"/>
        <end position="452"/>
    </location>
</feature>
<organism evidence="4">
    <name type="scientific">hydrothermal vent metagenome</name>
    <dbReference type="NCBI Taxonomy" id="652676"/>
    <lineage>
        <taxon>unclassified sequences</taxon>
        <taxon>metagenomes</taxon>
        <taxon>ecological metagenomes</taxon>
    </lineage>
</organism>
<dbReference type="AlphaFoldDB" id="A0A3B0ZT63"/>
<keyword evidence="2" id="KW-1133">Transmembrane helix</keyword>
<evidence type="ECO:0000256" key="2">
    <source>
        <dbReference type="SAM" id="Phobius"/>
    </source>
</evidence>
<feature type="domain" description="Zinc finger/thioredoxin putative" evidence="3">
    <location>
        <begin position="1"/>
        <end position="37"/>
    </location>
</feature>
<dbReference type="EMBL" id="UOFR01000040">
    <property type="protein sequence ID" value="VAW96725.1"/>
    <property type="molecule type" value="Genomic_DNA"/>
</dbReference>
<feature type="transmembrane region" description="Helical" evidence="2">
    <location>
        <begin position="474"/>
        <end position="498"/>
    </location>
</feature>
<protein>
    <recommendedName>
        <fullName evidence="3">Zinc finger/thioredoxin putative domain-containing protein</fullName>
    </recommendedName>
</protein>
<proteinExistence type="predicted"/>
<feature type="region of interest" description="Disordered" evidence="1">
    <location>
        <begin position="426"/>
        <end position="452"/>
    </location>
</feature>
<dbReference type="InterPro" id="IPR021834">
    <property type="entry name" value="DUF3426"/>
</dbReference>
<accession>A0A3B0ZT63</accession>
<feature type="region of interest" description="Disordered" evidence="1">
    <location>
        <begin position="192"/>
        <end position="283"/>
    </location>
</feature>
<feature type="region of interest" description="Disordered" evidence="1">
    <location>
        <begin position="302"/>
        <end position="354"/>
    </location>
</feature>
<reference evidence="4" key="1">
    <citation type="submission" date="2018-06" db="EMBL/GenBank/DDBJ databases">
        <authorList>
            <person name="Zhirakovskaya E."/>
        </authorList>
    </citation>
    <scope>NUCLEOTIDE SEQUENCE</scope>
</reference>
<evidence type="ECO:0000313" key="4">
    <source>
        <dbReference type="EMBL" id="VAW96725.1"/>
    </source>
</evidence>
<dbReference type="InterPro" id="IPR011723">
    <property type="entry name" value="Znf/thioredoxin_put"/>
</dbReference>
<dbReference type="Pfam" id="PF11906">
    <property type="entry name" value="DUF3426"/>
    <property type="match status" value="1"/>
</dbReference>
<gene>
    <name evidence="4" type="ORF">MNBD_GAMMA21-1146</name>
</gene>
<name>A0A3B0ZT63_9ZZZZ</name>
<dbReference type="NCBIfam" id="TIGR02098">
    <property type="entry name" value="MJ0042_CXXC"/>
    <property type="match status" value="1"/>
</dbReference>